<reference evidence="3" key="1">
    <citation type="submission" date="2020-04" db="EMBL/GenBank/DDBJ databases">
        <title>Deep metagenomics examines the oral microbiome during advanced dental caries in children, revealing novel taxa and co-occurrences with host molecules.</title>
        <authorList>
            <person name="Baker J.L."/>
            <person name="Morton J.T."/>
            <person name="Dinis M."/>
            <person name="Alvarez R."/>
            <person name="Tran N.C."/>
            <person name="Knight R."/>
            <person name="Edlund A."/>
        </authorList>
    </citation>
    <scope>NUCLEOTIDE SEQUENCE</scope>
    <source>
        <strain evidence="3">JCVI_44_bin.5</strain>
    </source>
</reference>
<feature type="domain" description="Spi protease inhibitor" evidence="2">
    <location>
        <begin position="54"/>
        <end position="160"/>
    </location>
</feature>
<evidence type="ECO:0000259" key="2">
    <source>
        <dbReference type="Pfam" id="PF13734"/>
    </source>
</evidence>
<gene>
    <name evidence="3" type="ORF">HXN26_02485</name>
</gene>
<dbReference type="InterPro" id="IPR044934">
    <property type="entry name" value="Streptopain_sf"/>
</dbReference>
<evidence type="ECO:0000313" key="3">
    <source>
        <dbReference type="EMBL" id="MBF1383715.1"/>
    </source>
</evidence>
<dbReference type="InterPro" id="IPR025896">
    <property type="entry name" value="Spi_Prtas-inh"/>
</dbReference>
<organism evidence="3 4">
    <name type="scientific">Prevotella aurantiaca</name>
    <dbReference type="NCBI Taxonomy" id="596085"/>
    <lineage>
        <taxon>Bacteria</taxon>
        <taxon>Pseudomonadati</taxon>
        <taxon>Bacteroidota</taxon>
        <taxon>Bacteroidia</taxon>
        <taxon>Bacteroidales</taxon>
        <taxon>Prevotellaceae</taxon>
        <taxon>Prevotella</taxon>
    </lineage>
</organism>
<evidence type="ECO:0000313" key="4">
    <source>
        <dbReference type="Proteomes" id="UP000771736"/>
    </source>
</evidence>
<dbReference type="Pfam" id="PF13734">
    <property type="entry name" value="Inhibitor_I69"/>
    <property type="match status" value="1"/>
</dbReference>
<dbReference type="Gene3D" id="3.90.70.50">
    <property type="entry name" value="Peptidase C10, streptopain"/>
    <property type="match status" value="2"/>
</dbReference>
<comment type="caution">
    <text evidence="3">The sequence shown here is derived from an EMBL/GenBank/DDBJ whole genome shotgun (WGS) entry which is preliminary data.</text>
</comment>
<evidence type="ECO:0000256" key="1">
    <source>
        <dbReference type="SAM" id="SignalP"/>
    </source>
</evidence>
<dbReference type="GO" id="GO:0006508">
    <property type="term" value="P:proteolysis"/>
    <property type="evidence" value="ECO:0007669"/>
    <property type="project" value="UniProtKB-KW"/>
</dbReference>
<dbReference type="EMBL" id="JABZSJ010000007">
    <property type="protein sequence ID" value="MBF1383715.1"/>
    <property type="molecule type" value="Genomic_DNA"/>
</dbReference>
<feature type="chain" id="PRO_5037968199" evidence="1">
    <location>
        <begin position="23"/>
        <end position="473"/>
    </location>
</feature>
<protein>
    <submittedName>
        <fullName evidence="3">C10 family peptidase</fullName>
    </submittedName>
</protein>
<dbReference type="SUPFAM" id="SSF54001">
    <property type="entry name" value="Cysteine proteinases"/>
    <property type="match status" value="1"/>
</dbReference>
<keyword evidence="1" id="KW-0732">Signal</keyword>
<dbReference type="PROSITE" id="PS51257">
    <property type="entry name" value="PROKAR_LIPOPROTEIN"/>
    <property type="match status" value="1"/>
</dbReference>
<feature type="signal peptide" evidence="1">
    <location>
        <begin position="1"/>
        <end position="22"/>
    </location>
</feature>
<accession>A0A930HKY4</accession>
<dbReference type="Proteomes" id="UP000771736">
    <property type="component" value="Unassembled WGS sequence"/>
</dbReference>
<dbReference type="AlphaFoldDB" id="A0A930HKY4"/>
<name>A0A930HKY4_9BACT</name>
<sequence>MKRRFFKKSLLLFGIMTFYACSQISDIEPKSKQTVTNSYTTYLNNINVRPQRSAKEAKKLASIYSKEFYGETRAGDNNIKNWEIEKILANVKPSTRTINGEDSIMPVDTMFYILNNSTTNSFCIVSGDRRLGDDVLAFSGDGILELDSLDGSEGINDFLSRLPDYYRLQFNYFKKHADHEKPEYLEDVKKDTIDPYSPLRPKTESGRPEICEKTDKIIEPEKSIPEVPYEIEVVGPYSSNSWGIEASFESMRYCMKNECSLSERNTVAIAQLVSTFQYPRSYKGIEFDWKLLHKYNSLNDVLTEKEQYFAQMLKLHQKIGEAIDIYKDSYNIENYFLKIPNTLRDMGYSHPSSITDYSMIDVIQSIKNKSIVPMFGYATKYAHHIWFIRTSGYKYKDGYVWLCDGYKKMEMGVKAYTDRGIEFLGNGKTYYLLHINWGMGGKYNGYFCADVLSPERNATQYKYHLKTILNIKP</sequence>
<dbReference type="InterPro" id="IPR038765">
    <property type="entry name" value="Papain-like_cys_pep_sf"/>
</dbReference>
<dbReference type="GO" id="GO:0008234">
    <property type="term" value="F:cysteine-type peptidase activity"/>
    <property type="evidence" value="ECO:0007669"/>
    <property type="project" value="UniProtKB-KW"/>
</dbReference>
<dbReference type="RefSeq" id="WP_273158465.1">
    <property type="nucleotide sequence ID" value="NZ_JABZSJ010000007.1"/>
</dbReference>
<proteinExistence type="predicted"/>